<sequence length="127" mass="14851">MFHLECETALAQLATRPRHQRPNELPFQDFRQVTVHPHSKPRIKSKRTKTNPTPNKLQDRTSLDKTTEPCLWEPTANPAAKSKNHVQNLPLTRMLRKPTKKQPRIRESAKREGTQRRIRRSKTSTKS</sequence>
<feature type="compositionally biased region" description="Basic residues" evidence="1">
    <location>
        <begin position="94"/>
        <end position="103"/>
    </location>
</feature>
<accession>A0A8D8H7S8</accession>
<feature type="compositionally biased region" description="Basic residues" evidence="1">
    <location>
        <begin position="37"/>
        <end position="49"/>
    </location>
</feature>
<feature type="compositionally biased region" description="Basic and acidic residues" evidence="1">
    <location>
        <begin position="104"/>
        <end position="115"/>
    </location>
</feature>
<name>A0A8D8H7S8_CULPI</name>
<feature type="compositionally biased region" description="Basic residues" evidence="1">
    <location>
        <begin position="116"/>
        <end position="127"/>
    </location>
</feature>
<protein>
    <submittedName>
        <fullName evidence="2">(northern house mosquito) hypothetical protein</fullName>
    </submittedName>
</protein>
<evidence type="ECO:0000313" key="2">
    <source>
        <dbReference type="EMBL" id="CAG6529502.1"/>
    </source>
</evidence>
<feature type="compositionally biased region" description="Basic and acidic residues" evidence="1">
    <location>
        <begin position="57"/>
        <end position="67"/>
    </location>
</feature>
<dbReference type="AlphaFoldDB" id="A0A8D8H7S8"/>
<dbReference type="EMBL" id="HBUE01306445">
    <property type="protein sequence ID" value="CAG6581288.1"/>
    <property type="molecule type" value="Transcribed_RNA"/>
</dbReference>
<reference evidence="2" key="1">
    <citation type="submission" date="2021-05" db="EMBL/GenBank/DDBJ databases">
        <authorList>
            <person name="Alioto T."/>
            <person name="Alioto T."/>
            <person name="Gomez Garrido J."/>
        </authorList>
    </citation>
    <scope>NUCLEOTIDE SEQUENCE</scope>
</reference>
<feature type="region of interest" description="Disordered" evidence="1">
    <location>
        <begin position="15"/>
        <end position="127"/>
    </location>
</feature>
<evidence type="ECO:0000256" key="1">
    <source>
        <dbReference type="SAM" id="MobiDB-lite"/>
    </source>
</evidence>
<organism evidence="2">
    <name type="scientific">Culex pipiens</name>
    <name type="common">House mosquito</name>
    <dbReference type="NCBI Taxonomy" id="7175"/>
    <lineage>
        <taxon>Eukaryota</taxon>
        <taxon>Metazoa</taxon>
        <taxon>Ecdysozoa</taxon>
        <taxon>Arthropoda</taxon>
        <taxon>Hexapoda</taxon>
        <taxon>Insecta</taxon>
        <taxon>Pterygota</taxon>
        <taxon>Neoptera</taxon>
        <taxon>Endopterygota</taxon>
        <taxon>Diptera</taxon>
        <taxon>Nematocera</taxon>
        <taxon>Culicoidea</taxon>
        <taxon>Culicidae</taxon>
        <taxon>Culicinae</taxon>
        <taxon>Culicini</taxon>
        <taxon>Culex</taxon>
        <taxon>Culex</taxon>
    </lineage>
</organism>
<proteinExistence type="predicted"/>
<dbReference type="EMBL" id="HBUE01200290">
    <property type="protein sequence ID" value="CAG6529502.1"/>
    <property type="molecule type" value="Transcribed_RNA"/>
</dbReference>